<keyword evidence="4" id="KW-1185">Reference proteome</keyword>
<dbReference type="AlphaFoldDB" id="A0A2G8SN03"/>
<feature type="compositionally biased region" description="Pro residues" evidence="1">
    <location>
        <begin position="28"/>
        <end position="41"/>
    </location>
</feature>
<gene>
    <name evidence="3" type="ORF">GSI_02931</name>
</gene>
<dbReference type="EMBL" id="AYKW01000004">
    <property type="protein sequence ID" value="PIL35142.1"/>
    <property type="molecule type" value="Genomic_DNA"/>
</dbReference>
<feature type="compositionally biased region" description="Low complexity" evidence="1">
    <location>
        <begin position="221"/>
        <end position="235"/>
    </location>
</feature>
<keyword evidence="2" id="KW-1133">Transmembrane helix</keyword>
<comment type="caution">
    <text evidence="3">The sequence shown here is derived from an EMBL/GenBank/DDBJ whole genome shotgun (WGS) entry which is preliminary data.</text>
</comment>
<sequence>MPSILERLRKRTLSSQSDASTQSATLPASPPLIPGAAPPTLSPSRSEPMLVDRRIVEDLPALLGSLQVDDPPDSGLKPPRLRKRSGLRALALGLMNDTPLAEDVDRPTEKENEGFSPAATTAAPGPSAWKGKQRASRLSQQLTSGSPWPTFGRHRQRPTRSPYGTSRPPSGRSSRMASSDSGALHGVSTSAELNTASNLASSASVDHRTNSRPTESSRDVSILSTLTGSLSNGSSRSKRSGAITFGRRSPVYDMAQRSVPGMPPGADTSAYTSMPALPGTYSNESVHLRGNTFPRRSKRRNTRSRSRSRSPRRELPPQFTNPSRFHDFTASEMRAPHETPEMIANGEHLAASVPAAQISVGAQGPRLPSGNAEPRAGHASGGGPSGGPCSPSRLIPPSLSSPTSPTLLHAENHSGGVPDHLSRSSPNNTTYPSEREERGGMAHQQNAVDTQTRRSSDTREPVRRGSGLASYKDTPSRARSKRISQLSGQGALLASSSSSSSASSRQNGGAGPSTAAFPSITTPAPSSPQRIPRTPRTATEPMLRSVSEKSYDPSVLETPLNHKGKRKAEDVDLTPPDQRTGHHTTFVIPTDGRRSHHVSEVSKPPSSYHGRKRARLSTSGASPSASPAHSRPGSTQPHLMDSWSSRTGAPFLGLHRATSKTGSSTRSGRPESMSTNAQRQPSSLAQSRADRRRSMSEISFPISALVAPHAPSMSIRSGGYHMRDPRKPPRIRPTSWSLHLPSVEEQGSPVHAWCFFMGFILFPLWWFASFWRIPPTRVVGGTDTEKAVALDDPQVEHDARSWRLRCRIMSAVSIFTYIPFIVLIAVLVPRR</sequence>
<organism evidence="3 4">
    <name type="scientific">Ganoderma sinense ZZ0214-1</name>
    <dbReference type="NCBI Taxonomy" id="1077348"/>
    <lineage>
        <taxon>Eukaryota</taxon>
        <taxon>Fungi</taxon>
        <taxon>Dikarya</taxon>
        <taxon>Basidiomycota</taxon>
        <taxon>Agaricomycotina</taxon>
        <taxon>Agaricomycetes</taxon>
        <taxon>Polyporales</taxon>
        <taxon>Polyporaceae</taxon>
        <taxon>Ganoderma</taxon>
    </lineage>
</organism>
<feature type="compositionally biased region" description="Polar residues" evidence="1">
    <location>
        <begin position="423"/>
        <end position="432"/>
    </location>
</feature>
<feature type="compositionally biased region" description="Low complexity" evidence="1">
    <location>
        <begin position="387"/>
        <end position="408"/>
    </location>
</feature>
<feature type="compositionally biased region" description="Basic and acidic residues" evidence="1">
    <location>
        <begin position="591"/>
        <end position="600"/>
    </location>
</feature>
<feature type="transmembrane region" description="Helical" evidence="2">
    <location>
        <begin position="808"/>
        <end position="828"/>
    </location>
</feature>
<evidence type="ECO:0000256" key="1">
    <source>
        <dbReference type="SAM" id="MobiDB-lite"/>
    </source>
</evidence>
<keyword evidence="2" id="KW-0812">Transmembrane</keyword>
<feature type="compositionally biased region" description="Low complexity" evidence="1">
    <location>
        <begin position="190"/>
        <end position="204"/>
    </location>
</feature>
<feature type="compositionally biased region" description="Polar residues" evidence="1">
    <location>
        <begin position="672"/>
        <end position="686"/>
    </location>
</feature>
<feature type="region of interest" description="Disordered" evidence="1">
    <location>
        <begin position="1"/>
        <end position="48"/>
    </location>
</feature>
<reference evidence="3 4" key="1">
    <citation type="journal article" date="2015" name="Sci. Rep.">
        <title>Chromosome-level genome map provides insights into diverse defense mechanisms in the medicinal fungus Ganoderma sinense.</title>
        <authorList>
            <person name="Zhu Y."/>
            <person name="Xu J."/>
            <person name="Sun C."/>
            <person name="Zhou S."/>
            <person name="Xu H."/>
            <person name="Nelson D.R."/>
            <person name="Qian J."/>
            <person name="Song J."/>
            <person name="Luo H."/>
            <person name="Xiang L."/>
            <person name="Li Y."/>
            <person name="Xu Z."/>
            <person name="Ji A."/>
            <person name="Wang L."/>
            <person name="Lu S."/>
            <person name="Hayward A."/>
            <person name="Sun W."/>
            <person name="Li X."/>
            <person name="Schwartz D.C."/>
            <person name="Wang Y."/>
            <person name="Chen S."/>
        </authorList>
    </citation>
    <scope>NUCLEOTIDE SEQUENCE [LARGE SCALE GENOMIC DNA]</scope>
    <source>
        <strain evidence="3 4">ZZ0214-1</strain>
    </source>
</reference>
<protein>
    <submittedName>
        <fullName evidence="3">Uncharacterized protein</fullName>
    </submittedName>
</protein>
<name>A0A2G8SN03_9APHY</name>
<keyword evidence="2" id="KW-0472">Membrane</keyword>
<feature type="compositionally biased region" description="Basic and acidic residues" evidence="1">
    <location>
        <begin position="103"/>
        <end position="113"/>
    </location>
</feature>
<evidence type="ECO:0000313" key="4">
    <source>
        <dbReference type="Proteomes" id="UP000230002"/>
    </source>
</evidence>
<evidence type="ECO:0000313" key="3">
    <source>
        <dbReference type="EMBL" id="PIL35142.1"/>
    </source>
</evidence>
<feature type="region of interest" description="Disordered" evidence="1">
    <location>
        <begin position="63"/>
        <end position="329"/>
    </location>
</feature>
<feature type="transmembrane region" description="Helical" evidence="2">
    <location>
        <begin position="750"/>
        <end position="768"/>
    </location>
</feature>
<feature type="compositionally biased region" description="Low complexity" evidence="1">
    <location>
        <begin position="13"/>
        <end position="26"/>
    </location>
</feature>
<feature type="compositionally biased region" description="Basic and acidic residues" evidence="1">
    <location>
        <begin position="451"/>
        <end position="463"/>
    </location>
</feature>
<feature type="compositionally biased region" description="Low complexity" evidence="1">
    <location>
        <begin position="617"/>
        <end position="634"/>
    </location>
</feature>
<evidence type="ECO:0000256" key="2">
    <source>
        <dbReference type="SAM" id="Phobius"/>
    </source>
</evidence>
<accession>A0A2G8SN03</accession>
<feature type="compositionally biased region" description="Low complexity" evidence="1">
    <location>
        <begin position="484"/>
        <end position="504"/>
    </location>
</feature>
<feature type="compositionally biased region" description="Low complexity" evidence="1">
    <location>
        <begin position="159"/>
        <end position="182"/>
    </location>
</feature>
<dbReference type="OrthoDB" id="3266087at2759"/>
<feature type="compositionally biased region" description="Polar residues" evidence="1">
    <location>
        <begin position="519"/>
        <end position="529"/>
    </location>
</feature>
<feature type="compositionally biased region" description="Low complexity" evidence="1">
    <location>
        <begin position="116"/>
        <end position="128"/>
    </location>
</feature>
<feature type="compositionally biased region" description="Polar residues" evidence="1">
    <location>
        <begin position="136"/>
        <end position="147"/>
    </location>
</feature>
<proteinExistence type="predicted"/>
<feature type="compositionally biased region" description="Basic residues" evidence="1">
    <location>
        <begin position="295"/>
        <end position="310"/>
    </location>
</feature>
<dbReference type="Proteomes" id="UP000230002">
    <property type="component" value="Unassembled WGS sequence"/>
</dbReference>
<feature type="region of interest" description="Disordered" evidence="1">
    <location>
        <begin position="361"/>
        <end position="693"/>
    </location>
</feature>